<dbReference type="Proteomes" id="UP000283509">
    <property type="component" value="Unassembled WGS sequence"/>
</dbReference>
<organism evidence="2 3">
    <name type="scientific">Penaeus vannamei</name>
    <name type="common">Whiteleg shrimp</name>
    <name type="synonym">Litopenaeus vannamei</name>
    <dbReference type="NCBI Taxonomy" id="6689"/>
    <lineage>
        <taxon>Eukaryota</taxon>
        <taxon>Metazoa</taxon>
        <taxon>Ecdysozoa</taxon>
        <taxon>Arthropoda</taxon>
        <taxon>Crustacea</taxon>
        <taxon>Multicrustacea</taxon>
        <taxon>Malacostraca</taxon>
        <taxon>Eumalacostraca</taxon>
        <taxon>Eucarida</taxon>
        <taxon>Decapoda</taxon>
        <taxon>Dendrobranchiata</taxon>
        <taxon>Penaeoidea</taxon>
        <taxon>Penaeidae</taxon>
        <taxon>Penaeus</taxon>
    </lineage>
</organism>
<accession>A0A423SXY5</accession>
<dbReference type="EMBL" id="QCYY01002610">
    <property type="protein sequence ID" value="ROT69051.1"/>
    <property type="molecule type" value="Genomic_DNA"/>
</dbReference>
<evidence type="ECO:0000256" key="1">
    <source>
        <dbReference type="SAM" id="MobiDB-lite"/>
    </source>
</evidence>
<evidence type="ECO:0000313" key="3">
    <source>
        <dbReference type="Proteomes" id="UP000283509"/>
    </source>
</evidence>
<keyword evidence="3" id="KW-1185">Reference proteome</keyword>
<reference evidence="2 3" key="2">
    <citation type="submission" date="2019-01" db="EMBL/GenBank/DDBJ databases">
        <title>The decoding of complex shrimp genome reveals the adaptation for benthos swimmer, frequently molting mechanism and breeding impact on genome.</title>
        <authorList>
            <person name="Sun Y."/>
            <person name="Gao Y."/>
            <person name="Yu Y."/>
        </authorList>
    </citation>
    <scope>NUCLEOTIDE SEQUENCE [LARGE SCALE GENOMIC DNA]</scope>
    <source>
        <tissue evidence="2">Muscle</tissue>
    </source>
</reference>
<feature type="compositionally biased region" description="Low complexity" evidence="1">
    <location>
        <begin position="62"/>
        <end position="81"/>
    </location>
</feature>
<proteinExistence type="predicted"/>
<feature type="region of interest" description="Disordered" evidence="1">
    <location>
        <begin position="1"/>
        <end position="107"/>
    </location>
</feature>
<feature type="compositionally biased region" description="Polar residues" evidence="1">
    <location>
        <begin position="11"/>
        <end position="22"/>
    </location>
</feature>
<gene>
    <name evidence="2" type="ORF">C7M84_012780</name>
</gene>
<protein>
    <submittedName>
        <fullName evidence="2">Uncharacterized protein</fullName>
    </submittedName>
</protein>
<feature type="compositionally biased region" description="Low complexity" evidence="1">
    <location>
        <begin position="38"/>
        <end position="49"/>
    </location>
</feature>
<name>A0A423SXY5_PENVA</name>
<reference evidence="2 3" key="1">
    <citation type="submission" date="2018-04" db="EMBL/GenBank/DDBJ databases">
        <authorList>
            <person name="Zhang X."/>
            <person name="Yuan J."/>
            <person name="Li F."/>
            <person name="Xiang J."/>
        </authorList>
    </citation>
    <scope>NUCLEOTIDE SEQUENCE [LARGE SCALE GENOMIC DNA]</scope>
    <source>
        <tissue evidence="2">Muscle</tissue>
    </source>
</reference>
<dbReference type="OrthoDB" id="6364835at2759"/>
<feature type="region of interest" description="Disordered" evidence="1">
    <location>
        <begin position="137"/>
        <end position="170"/>
    </location>
</feature>
<evidence type="ECO:0000313" key="2">
    <source>
        <dbReference type="EMBL" id="ROT69051.1"/>
    </source>
</evidence>
<feature type="compositionally biased region" description="Polar residues" evidence="1">
    <location>
        <begin position="96"/>
        <end position="107"/>
    </location>
</feature>
<dbReference type="AlphaFoldDB" id="A0A423SXY5"/>
<sequence>MKRAAKEKAMSEQTTSSNQSASPRRISVPVLVKEENATKGSSSTSSSAAGGEGKLGHHRDTSSSTSSSSLAASNTSSLLPSHLTCDPASALDPFRSQGSATPVSASAFPSMTPLHHNANNAYLHHQRAILTPVARNGASLRGRGGPRTSPGEHANRARRPTGFSVEDACH</sequence>
<comment type="caution">
    <text evidence="2">The sequence shown here is derived from an EMBL/GenBank/DDBJ whole genome shotgun (WGS) entry which is preliminary data.</text>
</comment>
<feature type="compositionally biased region" description="Basic and acidic residues" evidence="1">
    <location>
        <begin position="1"/>
        <end position="10"/>
    </location>
</feature>